<accession>A0A1Q9D5I8</accession>
<protein>
    <submittedName>
        <fullName evidence="1">Uncharacterized protein</fullName>
    </submittedName>
</protein>
<reference evidence="1 2" key="1">
    <citation type="submission" date="2016-02" db="EMBL/GenBank/DDBJ databases">
        <title>Genome analysis of coral dinoflagellate symbionts highlights evolutionary adaptations to a symbiotic lifestyle.</title>
        <authorList>
            <person name="Aranda M."/>
            <person name="Li Y."/>
            <person name="Liew Y.J."/>
            <person name="Baumgarten S."/>
            <person name="Simakov O."/>
            <person name="Wilson M."/>
            <person name="Piel J."/>
            <person name="Ashoor H."/>
            <person name="Bougouffa S."/>
            <person name="Bajic V.B."/>
            <person name="Ryu T."/>
            <person name="Ravasi T."/>
            <person name="Bayer T."/>
            <person name="Micklem G."/>
            <person name="Kim H."/>
            <person name="Bhak J."/>
            <person name="Lajeunesse T.C."/>
            <person name="Voolstra C.R."/>
        </authorList>
    </citation>
    <scope>NUCLEOTIDE SEQUENCE [LARGE SCALE GENOMIC DNA]</scope>
    <source>
        <strain evidence="1 2">CCMP2467</strain>
    </source>
</reference>
<dbReference type="OrthoDB" id="64893at2759"/>
<organism evidence="1 2">
    <name type="scientific">Symbiodinium microadriaticum</name>
    <name type="common">Dinoflagellate</name>
    <name type="synonym">Zooxanthella microadriatica</name>
    <dbReference type="NCBI Taxonomy" id="2951"/>
    <lineage>
        <taxon>Eukaryota</taxon>
        <taxon>Sar</taxon>
        <taxon>Alveolata</taxon>
        <taxon>Dinophyceae</taxon>
        <taxon>Suessiales</taxon>
        <taxon>Symbiodiniaceae</taxon>
        <taxon>Symbiodinium</taxon>
    </lineage>
</organism>
<keyword evidence="2" id="KW-1185">Reference proteome</keyword>
<name>A0A1Q9D5I8_SYMMI</name>
<dbReference type="AlphaFoldDB" id="A0A1Q9D5I8"/>
<dbReference type="Proteomes" id="UP000186817">
    <property type="component" value="Unassembled WGS sequence"/>
</dbReference>
<gene>
    <name evidence="1" type="ORF">AK812_SmicGene27985</name>
</gene>
<evidence type="ECO:0000313" key="2">
    <source>
        <dbReference type="Proteomes" id="UP000186817"/>
    </source>
</evidence>
<comment type="caution">
    <text evidence="1">The sequence shown here is derived from an EMBL/GenBank/DDBJ whole genome shotgun (WGS) entry which is preliminary data.</text>
</comment>
<dbReference type="EMBL" id="LSRX01000711">
    <property type="protein sequence ID" value="OLP90443.1"/>
    <property type="molecule type" value="Genomic_DNA"/>
</dbReference>
<evidence type="ECO:0000313" key="1">
    <source>
        <dbReference type="EMBL" id="OLP90443.1"/>
    </source>
</evidence>
<proteinExistence type="predicted"/>
<sequence length="120" mass="13198">MLESNNTVLLPHAQQTITMEAQQDQGYCPHCGNGNGICGDGNQWPSDSDYVNAGTEPLRHPILEARTWTAGSVVSASIRITAHHKGHFEFSRQQISSSTADAQGCFDQWVLERATPEECR</sequence>